<keyword evidence="3" id="KW-0597">Phosphoprotein</keyword>
<evidence type="ECO:0000256" key="8">
    <source>
        <dbReference type="ARBA" id="ARBA00023012"/>
    </source>
</evidence>
<name>A0A316LH87_9FLAO</name>
<dbReference type="InterPro" id="IPR005467">
    <property type="entry name" value="His_kinase_dom"/>
</dbReference>
<dbReference type="InterPro" id="IPR003661">
    <property type="entry name" value="HisK_dim/P_dom"/>
</dbReference>
<evidence type="ECO:0000256" key="4">
    <source>
        <dbReference type="ARBA" id="ARBA00022679"/>
    </source>
</evidence>
<dbReference type="GO" id="GO:0005524">
    <property type="term" value="F:ATP binding"/>
    <property type="evidence" value="ECO:0007669"/>
    <property type="project" value="UniProtKB-KW"/>
</dbReference>
<keyword evidence="7" id="KW-0067">ATP-binding</keyword>
<keyword evidence="5" id="KW-0547">Nucleotide-binding</keyword>
<dbReference type="GO" id="GO:0000156">
    <property type="term" value="F:phosphorelay response regulator activity"/>
    <property type="evidence" value="ECO:0007669"/>
    <property type="project" value="TreeGrafter"/>
</dbReference>
<evidence type="ECO:0000256" key="7">
    <source>
        <dbReference type="ARBA" id="ARBA00022840"/>
    </source>
</evidence>
<evidence type="ECO:0000256" key="3">
    <source>
        <dbReference type="ARBA" id="ARBA00022553"/>
    </source>
</evidence>
<dbReference type="PANTHER" id="PTHR42878">
    <property type="entry name" value="TWO-COMPONENT HISTIDINE KINASE"/>
    <property type="match status" value="1"/>
</dbReference>
<dbReference type="PANTHER" id="PTHR42878:SF7">
    <property type="entry name" value="SENSOR HISTIDINE KINASE GLRK"/>
    <property type="match status" value="1"/>
</dbReference>
<dbReference type="EMBL" id="QGEG01000001">
    <property type="protein sequence ID" value="PWL39440.1"/>
    <property type="molecule type" value="Genomic_DNA"/>
</dbReference>
<dbReference type="InterPro" id="IPR036890">
    <property type="entry name" value="HATPase_C_sf"/>
</dbReference>
<dbReference type="PROSITE" id="PS50109">
    <property type="entry name" value="HIS_KIN"/>
    <property type="match status" value="1"/>
</dbReference>
<dbReference type="SUPFAM" id="SSF55874">
    <property type="entry name" value="ATPase domain of HSP90 chaperone/DNA topoisomerase II/histidine kinase"/>
    <property type="match status" value="1"/>
</dbReference>
<dbReference type="GO" id="GO:0000155">
    <property type="term" value="F:phosphorelay sensor kinase activity"/>
    <property type="evidence" value="ECO:0007669"/>
    <property type="project" value="InterPro"/>
</dbReference>
<keyword evidence="11" id="KW-1185">Reference proteome</keyword>
<dbReference type="GO" id="GO:0007234">
    <property type="term" value="P:osmosensory signaling via phosphorelay pathway"/>
    <property type="evidence" value="ECO:0007669"/>
    <property type="project" value="TreeGrafter"/>
</dbReference>
<dbReference type="Gene3D" id="1.10.287.130">
    <property type="match status" value="1"/>
</dbReference>
<dbReference type="SMART" id="SM00387">
    <property type="entry name" value="HATPase_c"/>
    <property type="match status" value="1"/>
</dbReference>
<evidence type="ECO:0000256" key="5">
    <source>
        <dbReference type="ARBA" id="ARBA00022741"/>
    </source>
</evidence>
<evidence type="ECO:0000313" key="10">
    <source>
        <dbReference type="EMBL" id="PWL39440.1"/>
    </source>
</evidence>
<dbReference type="Gene3D" id="3.30.565.10">
    <property type="entry name" value="Histidine kinase-like ATPase, C-terminal domain"/>
    <property type="match status" value="1"/>
</dbReference>
<dbReference type="SUPFAM" id="SSF47384">
    <property type="entry name" value="Homodimeric domain of signal transducing histidine kinase"/>
    <property type="match status" value="1"/>
</dbReference>
<dbReference type="Pfam" id="PF02518">
    <property type="entry name" value="HATPase_c"/>
    <property type="match status" value="1"/>
</dbReference>
<comment type="catalytic activity">
    <reaction evidence="1">
        <text>ATP + protein L-histidine = ADP + protein N-phospho-L-histidine.</text>
        <dbReference type="EC" id="2.7.13.3"/>
    </reaction>
</comment>
<proteinExistence type="predicted"/>
<dbReference type="AlphaFoldDB" id="A0A316LH87"/>
<dbReference type="Proteomes" id="UP000245762">
    <property type="component" value="Unassembled WGS sequence"/>
</dbReference>
<dbReference type="PRINTS" id="PR00344">
    <property type="entry name" value="BCTRLSENSOR"/>
</dbReference>
<evidence type="ECO:0000259" key="9">
    <source>
        <dbReference type="PROSITE" id="PS50109"/>
    </source>
</evidence>
<dbReference type="InterPro" id="IPR050351">
    <property type="entry name" value="BphY/WalK/GraS-like"/>
</dbReference>
<keyword evidence="6 10" id="KW-0418">Kinase</keyword>
<reference evidence="10 11" key="1">
    <citation type="submission" date="2018-05" db="EMBL/GenBank/DDBJ databases">
        <title>Complete genome sequence of Flagellimonas aquimarina ECD12 isolated from seaweed Ecklonia cava.</title>
        <authorList>
            <person name="Choi S."/>
            <person name="Seong C."/>
        </authorList>
    </citation>
    <scope>NUCLEOTIDE SEQUENCE [LARGE SCALE GENOMIC DNA]</scope>
    <source>
        <strain evidence="10 11">ECD12</strain>
    </source>
</reference>
<organism evidence="10 11">
    <name type="scientific">Flagellimonas aquimarina</name>
    <dbReference type="NCBI Taxonomy" id="2201895"/>
    <lineage>
        <taxon>Bacteria</taxon>
        <taxon>Pseudomonadati</taxon>
        <taxon>Bacteroidota</taxon>
        <taxon>Flavobacteriia</taxon>
        <taxon>Flavobacteriales</taxon>
        <taxon>Flavobacteriaceae</taxon>
        <taxon>Flagellimonas</taxon>
    </lineage>
</organism>
<dbReference type="InterPro" id="IPR036097">
    <property type="entry name" value="HisK_dim/P_sf"/>
</dbReference>
<accession>A0A316LH87</accession>
<dbReference type="RefSeq" id="WP_109659332.1">
    <property type="nucleotide sequence ID" value="NZ_QGEG01000001.1"/>
</dbReference>
<dbReference type="InterPro" id="IPR003594">
    <property type="entry name" value="HATPase_dom"/>
</dbReference>
<evidence type="ECO:0000256" key="1">
    <source>
        <dbReference type="ARBA" id="ARBA00000085"/>
    </source>
</evidence>
<keyword evidence="8" id="KW-0902">Two-component regulatory system</keyword>
<dbReference type="InterPro" id="IPR004358">
    <property type="entry name" value="Sig_transdc_His_kin-like_C"/>
</dbReference>
<dbReference type="GO" id="GO:0030295">
    <property type="term" value="F:protein kinase activator activity"/>
    <property type="evidence" value="ECO:0007669"/>
    <property type="project" value="TreeGrafter"/>
</dbReference>
<sequence length="357" mass="41030">MHSLLKRQIKKFFPKEVVEHPEMETFFNSISKSYSDFDEKLKMIQRATSLSSEELYEANQRLYKETEGQRKVLDALSKAVASMQHKTSDRINGKLDFNPQKLVEDIEKQAHKLVEITAEKDMLLKNLEQQNESLNNYAHMVSHDLKSPIRNVHSLVSWVFEDGQDGFKEENKENVQLIFQNLSKMDGLIDGILRHSTIDSIQESAVMIDLNLLIDEIGQTIYVPENVKIKKSEKLPKLYTGKYRIEQLFKNLITNAITATEDRRYGQVMIDVKEEKDGWLFSVSDNGKGIPKHLQAGIFDMFKKLENNSGATGIGLALVKKIINYYRGDIWLSSGEGMGTTFFFTIKNEHNDREAKS</sequence>
<feature type="domain" description="Histidine kinase" evidence="9">
    <location>
        <begin position="140"/>
        <end position="350"/>
    </location>
</feature>
<evidence type="ECO:0000256" key="6">
    <source>
        <dbReference type="ARBA" id="ARBA00022777"/>
    </source>
</evidence>
<evidence type="ECO:0000256" key="2">
    <source>
        <dbReference type="ARBA" id="ARBA00012438"/>
    </source>
</evidence>
<comment type="caution">
    <text evidence="10">The sequence shown here is derived from an EMBL/GenBank/DDBJ whole genome shotgun (WGS) entry which is preliminary data.</text>
</comment>
<dbReference type="CDD" id="cd00082">
    <property type="entry name" value="HisKA"/>
    <property type="match status" value="1"/>
</dbReference>
<dbReference type="OrthoDB" id="9781208at2"/>
<evidence type="ECO:0000313" key="11">
    <source>
        <dbReference type="Proteomes" id="UP000245762"/>
    </source>
</evidence>
<keyword evidence="4" id="KW-0808">Transferase</keyword>
<gene>
    <name evidence="10" type="ORF">DKG77_00965</name>
</gene>
<protein>
    <recommendedName>
        <fullName evidence="2">histidine kinase</fullName>
        <ecNumber evidence="2">2.7.13.3</ecNumber>
    </recommendedName>
</protein>
<dbReference type="EC" id="2.7.13.3" evidence="2"/>